<dbReference type="SUPFAM" id="SSF46785">
    <property type="entry name" value="Winged helix' DNA-binding domain"/>
    <property type="match status" value="1"/>
</dbReference>
<dbReference type="InterPro" id="IPR011991">
    <property type="entry name" value="ArsR-like_HTH"/>
</dbReference>
<protein>
    <submittedName>
        <fullName evidence="2">Helix-turn-helix domain-containing protein</fullName>
    </submittedName>
</protein>
<feature type="domain" description="HTH arsR-type" evidence="1">
    <location>
        <begin position="16"/>
        <end position="113"/>
    </location>
</feature>
<reference evidence="3" key="1">
    <citation type="journal article" date="2019" name="Int. J. Syst. Evol. Microbiol.">
        <title>The Global Catalogue of Microorganisms (GCM) 10K type strain sequencing project: providing services to taxonomists for standard genome sequencing and annotation.</title>
        <authorList>
            <consortium name="The Broad Institute Genomics Platform"/>
            <consortium name="The Broad Institute Genome Sequencing Center for Infectious Disease"/>
            <person name="Wu L."/>
            <person name="Ma J."/>
        </authorList>
    </citation>
    <scope>NUCLEOTIDE SEQUENCE [LARGE SCALE GENOMIC DNA]</scope>
    <source>
        <strain evidence="3">JCM 16013</strain>
    </source>
</reference>
<dbReference type="Pfam" id="PF12840">
    <property type="entry name" value="HTH_20"/>
    <property type="match status" value="1"/>
</dbReference>
<dbReference type="SMART" id="SM00418">
    <property type="entry name" value="HTH_ARSR"/>
    <property type="match status" value="1"/>
</dbReference>
<evidence type="ECO:0000259" key="1">
    <source>
        <dbReference type="SMART" id="SM00418"/>
    </source>
</evidence>
<dbReference type="RefSeq" id="WP_344660745.1">
    <property type="nucleotide sequence ID" value="NZ_BAAAQM010000044.1"/>
</dbReference>
<dbReference type="EMBL" id="BAAAQM010000044">
    <property type="protein sequence ID" value="GAA1990728.1"/>
    <property type="molecule type" value="Genomic_DNA"/>
</dbReference>
<dbReference type="CDD" id="cd00090">
    <property type="entry name" value="HTH_ARSR"/>
    <property type="match status" value="1"/>
</dbReference>
<name>A0ABP5E685_9ACTN</name>
<dbReference type="Proteomes" id="UP001499854">
    <property type="component" value="Unassembled WGS sequence"/>
</dbReference>
<sequence length="195" mass="21689">MAKGNPYGDFEIDDPKAMRALAHPVRLALLERLRRHGPATASQLSPQVGATPSVASWHLRHLAEFGLVRDAEPGPDRRERRWEAVASGFRFGGVAQTPEGRDAARTLIEQIILRARDLPQRWASEVAPELEPEWQDEGGIYDTRIYATAEEAAQIAQAMEMVLAPFVLRGAEKAPDGARPVRYLRYILPESGDDE</sequence>
<organism evidence="2 3">
    <name type="scientific">Catenulispora subtropica</name>
    <dbReference type="NCBI Taxonomy" id="450798"/>
    <lineage>
        <taxon>Bacteria</taxon>
        <taxon>Bacillati</taxon>
        <taxon>Actinomycetota</taxon>
        <taxon>Actinomycetes</taxon>
        <taxon>Catenulisporales</taxon>
        <taxon>Catenulisporaceae</taxon>
        <taxon>Catenulispora</taxon>
    </lineage>
</organism>
<dbReference type="Gene3D" id="1.10.10.10">
    <property type="entry name" value="Winged helix-like DNA-binding domain superfamily/Winged helix DNA-binding domain"/>
    <property type="match status" value="1"/>
</dbReference>
<dbReference type="InterPro" id="IPR036388">
    <property type="entry name" value="WH-like_DNA-bd_sf"/>
</dbReference>
<accession>A0ABP5E685</accession>
<comment type="caution">
    <text evidence="2">The sequence shown here is derived from an EMBL/GenBank/DDBJ whole genome shotgun (WGS) entry which is preliminary data.</text>
</comment>
<dbReference type="InterPro" id="IPR001845">
    <property type="entry name" value="HTH_ArsR_DNA-bd_dom"/>
</dbReference>
<gene>
    <name evidence="2" type="ORF">GCM10009838_62500</name>
</gene>
<keyword evidence="3" id="KW-1185">Reference proteome</keyword>
<proteinExistence type="predicted"/>
<dbReference type="InterPro" id="IPR036390">
    <property type="entry name" value="WH_DNA-bd_sf"/>
</dbReference>
<evidence type="ECO:0000313" key="2">
    <source>
        <dbReference type="EMBL" id="GAA1990728.1"/>
    </source>
</evidence>
<evidence type="ECO:0000313" key="3">
    <source>
        <dbReference type="Proteomes" id="UP001499854"/>
    </source>
</evidence>